<feature type="domain" description="E3 ubiquitin-protein ligase RFWD3-like WD40" evidence="3">
    <location>
        <begin position="4"/>
        <end position="243"/>
    </location>
</feature>
<dbReference type="InterPro" id="IPR036322">
    <property type="entry name" value="WD40_repeat_dom_sf"/>
</dbReference>
<evidence type="ECO:0000259" key="3">
    <source>
        <dbReference type="Pfam" id="PF23419"/>
    </source>
</evidence>
<dbReference type="Pfam" id="PF23419">
    <property type="entry name" value="WD40_RFWD3"/>
    <property type="match status" value="1"/>
</dbReference>
<comment type="caution">
    <text evidence="4">The sequence shown here is derived from an EMBL/GenBank/DDBJ whole genome shotgun (WGS) entry which is preliminary data.</text>
</comment>
<reference evidence="4 5" key="1">
    <citation type="journal article" date="2021" name="BMC Genomics">
        <title>Datura genome reveals duplications of psychoactive alkaloid biosynthetic genes and high mutation rate following tissue culture.</title>
        <authorList>
            <person name="Rajewski A."/>
            <person name="Carter-House D."/>
            <person name="Stajich J."/>
            <person name="Litt A."/>
        </authorList>
    </citation>
    <scope>NUCLEOTIDE SEQUENCE [LARGE SCALE GENOMIC DNA]</scope>
    <source>
        <strain evidence="4">AR-01</strain>
    </source>
</reference>
<dbReference type="PANTHER" id="PTHR16047:SF13">
    <property type="entry name" value="E3 UBIQUITIN-PROTEIN LIGASE RFWD3"/>
    <property type="match status" value="1"/>
</dbReference>
<protein>
    <recommendedName>
        <fullName evidence="2">RING-type E3 ubiquitin transferase</fullName>
        <ecNumber evidence="2">2.3.2.27</ecNumber>
    </recommendedName>
</protein>
<dbReference type="Proteomes" id="UP000823775">
    <property type="component" value="Unassembled WGS sequence"/>
</dbReference>
<evidence type="ECO:0000313" key="5">
    <source>
        <dbReference type="Proteomes" id="UP000823775"/>
    </source>
</evidence>
<name>A0ABS8T1Z4_DATST</name>
<dbReference type="EC" id="2.3.2.27" evidence="2"/>
<evidence type="ECO:0000256" key="2">
    <source>
        <dbReference type="ARBA" id="ARBA00012483"/>
    </source>
</evidence>
<dbReference type="PANTHER" id="PTHR16047">
    <property type="entry name" value="RFWD3 PROTEIN"/>
    <property type="match status" value="1"/>
</dbReference>
<sequence>MQTVPWSCAWDVNNSHYMYTGLQNGMVLQFDRRQTMRPVESMTGLTGNPVHTVRSLSADPTLGAGVRSVLSASSVGLCHWNFGSSDERPCLIPESENQGICISLACGDRNDDIVASFRPKLEISGDMAASQVLLTPVSTMEQAVDGSHVLYRRMGCRYQKLVASCAKVSGIRLPKSAIIDRGKNSMFAAGDETTMELVLQELPSLNVAQRIKSLNRPIRDVRYARLQNSGLLGCLSEDKLQLCSHKLQ</sequence>
<proteinExistence type="predicted"/>
<dbReference type="EMBL" id="JACEIK010001041">
    <property type="protein sequence ID" value="MCD7465374.1"/>
    <property type="molecule type" value="Genomic_DNA"/>
</dbReference>
<dbReference type="SUPFAM" id="SSF50978">
    <property type="entry name" value="WD40 repeat-like"/>
    <property type="match status" value="1"/>
</dbReference>
<organism evidence="4 5">
    <name type="scientific">Datura stramonium</name>
    <name type="common">Jimsonweed</name>
    <name type="synonym">Common thornapple</name>
    <dbReference type="NCBI Taxonomy" id="4076"/>
    <lineage>
        <taxon>Eukaryota</taxon>
        <taxon>Viridiplantae</taxon>
        <taxon>Streptophyta</taxon>
        <taxon>Embryophyta</taxon>
        <taxon>Tracheophyta</taxon>
        <taxon>Spermatophyta</taxon>
        <taxon>Magnoliopsida</taxon>
        <taxon>eudicotyledons</taxon>
        <taxon>Gunneridae</taxon>
        <taxon>Pentapetalae</taxon>
        <taxon>asterids</taxon>
        <taxon>lamiids</taxon>
        <taxon>Solanales</taxon>
        <taxon>Solanaceae</taxon>
        <taxon>Solanoideae</taxon>
        <taxon>Datureae</taxon>
        <taxon>Datura</taxon>
    </lineage>
</organism>
<gene>
    <name evidence="4" type="ORF">HAX54_001184</name>
</gene>
<evidence type="ECO:0000313" key="4">
    <source>
        <dbReference type="EMBL" id="MCD7465374.1"/>
    </source>
</evidence>
<keyword evidence="5" id="KW-1185">Reference proteome</keyword>
<comment type="catalytic activity">
    <reaction evidence="1">
        <text>S-ubiquitinyl-[E2 ubiquitin-conjugating enzyme]-L-cysteine + [acceptor protein]-L-lysine = [E2 ubiquitin-conjugating enzyme]-L-cysteine + N(6)-ubiquitinyl-[acceptor protein]-L-lysine.</text>
        <dbReference type="EC" id="2.3.2.27"/>
    </reaction>
</comment>
<accession>A0ABS8T1Z4</accession>
<dbReference type="InterPro" id="IPR037381">
    <property type="entry name" value="RFWD3"/>
</dbReference>
<evidence type="ECO:0000256" key="1">
    <source>
        <dbReference type="ARBA" id="ARBA00000900"/>
    </source>
</evidence>
<dbReference type="InterPro" id="IPR056527">
    <property type="entry name" value="WD40_RFWD3"/>
</dbReference>